<organism evidence="2 3">
    <name type="scientific">Batillaria attramentaria</name>
    <dbReference type="NCBI Taxonomy" id="370345"/>
    <lineage>
        <taxon>Eukaryota</taxon>
        <taxon>Metazoa</taxon>
        <taxon>Spiralia</taxon>
        <taxon>Lophotrochozoa</taxon>
        <taxon>Mollusca</taxon>
        <taxon>Gastropoda</taxon>
        <taxon>Caenogastropoda</taxon>
        <taxon>Sorbeoconcha</taxon>
        <taxon>Cerithioidea</taxon>
        <taxon>Batillariidae</taxon>
        <taxon>Batillaria</taxon>
    </lineage>
</organism>
<evidence type="ECO:0000256" key="1">
    <source>
        <dbReference type="SAM" id="MobiDB-lite"/>
    </source>
</evidence>
<reference evidence="2 3" key="1">
    <citation type="journal article" date="2023" name="Sci. Data">
        <title>Genome assembly of the Korean intertidal mud-creeper Batillaria attramentaria.</title>
        <authorList>
            <person name="Patra A.K."/>
            <person name="Ho P.T."/>
            <person name="Jun S."/>
            <person name="Lee S.J."/>
            <person name="Kim Y."/>
            <person name="Won Y.J."/>
        </authorList>
    </citation>
    <scope>NUCLEOTIDE SEQUENCE [LARGE SCALE GENOMIC DNA]</scope>
    <source>
        <strain evidence="2">Wonlab-2016</strain>
    </source>
</reference>
<protein>
    <submittedName>
        <fullName evidence="2">Uncharacterized protein</fullName>
    </submittedName>
</protein>
<gene>
    <name evidence="2" type="ORF">BaRGS_00026568</name>
</gene>
<dbReference type="EMBL" id="JACVVK020000249">
    <property type="protein sequence ID" value="KAK7482219.1"/>
    <property type="molecule type" value="Genomic_DNA"/>
</dbReference>
<evidence type="ECO:0000313" key="3">
    <source>
        <dbReference type="Proteomes" id="UP001519460"/>
    </source>
</evidence>
<evidence type="ECO:0000313" key="2">
    <source>
        <dbReference type="EMBL" id="KAK7482219.1"/>
    </source>
</evidence>
<comment type="caution">
    <text evidence="2">The sequence shown here is derived from an EMBL/GenBank/DDBJ whole genome shotgun (WGS) entry which is preliminary data.</text>
</comment>
<accession>A0ABD0K548</accession>
<proteinExistence type="predicted"/>
<feature type="region of interest" description="Disordered" evidence="1">
    <location>
        <begin position="49"/>
        <end position="70"/>
    </location>
</feature>
<dbReference type="Proteomes" id="UP001519460">
    <property type="component" value="Unassembled WGS sequence"/>
</dbReference>
<dbReference type="AlphaFoldDB" id="A0ABD0K548"/>
<name>A0ABD0K548_9CAEN</name>
<sequence length="70" mass="7333">MTRTSSVLSFSSVGTSVCDRTPALYPRAIAVEYCGDGFTESVDIDELLGNPEPSLWPGGTAAQEVPAPQS</sequence>
<keyword evidence="3" id="KW-1185">Reference proteome</keyword>